<dbReference type="GO" id="GO:0003677">
    <property type="term" value="F:DNA binding"/>
    <property type="evidence" value="ECO:0007669"/>
    <property type="project" value="UniProtKB-KW"/>
</dbReference>
<dbReference type="SUPFAM" id="SSF46785">
    <property type="entry name" value="Winged helix' DNA-binding domain"/>
    <property type="match status" value="1"/>
</dbReference>
<dbReference type="GO" id="GO:0003700">
    <property type="term" value="F:DNA-binding transcription factor activity"/>
    <property type="evidence" value="ECO:0007669"/>
    <property type="project" value="InterPro"/>
</dbReference>
<dbReference type="InterPro" id="IPR036390">
    <property type="entry name" value="WH_DNA-bd_sf"/>
</dbReference>
<dbReference type="PANTHER" id="PTHR43132">
    <property type="entry name" value="ARSENICAL RESISTANCE OPERON REPRESSOR ARSR-RELATED"/>
    <property type="match status" value="1"/>
</dbReference>
<dbReference type="InterPro" id="IPR011991">
    <property type="entry name" value="ArsR-like_HTH"/>
</dbReference>
<sequence length="122" mass="13557">MMQRDAMTTSKPIKKAKKQTKPPGSVRDFADAAECLKTLAHPVRLRMVQLLLHGRFTVGEIAEDCEVPDNVASENLRLLQRCGFLVSEREGRKVFYQIAEPHLAGLMNCIEGRFLKTGSASG</sequence>
<dbReference type="PROSITE" id="PS50987">
    <property type="entry name" value="HTH_ARSR_2"/>
    <property type="match status" value="1"/>
</dbReference>
<dbReference type="InterPro" id="IPR036388">
    <property type="entry name" value="WH-like_DNA-bd_sf"/>
</dbReference>
<protein>
    <submittedName>
        <fullName evidence="6">Biofilm growth-associated repressor</fullName>
    </submittedName>
</protein>
<dbReference type="Pfam" id="PF12840">
    <property type="entry name" value="HTH_20"/>
    <property type="match status" value="1"/>
</dbReference>
<organism evidence="6 7">
    <name type="scientific">Neorhodopirellula pilleata</name>
    <dbReference type="NCBI Taxonomy" id="2714738"/>
    <lineage>
        <taxon>Bacteria</taxon>
        <taxon>Pseudomonadati</taxon>
        <taxon>Planctomycetota</taxon>
        <taxon>Planctomycetia</taxon>
        <taxon>Pirellulales</taxon>
        <taxon>Pirellulaceae</taxon>
        <taxon>Neorhodopirellula</taxon>
    </lineage>
</organism>
<dbReference type="Proteomes" id="UP000316213">
    <property type="component" value="Unassembled WGS sequence"/>
</dbReference>
<name>A0A5C5ZQ54_9BACT</name>
<feature type="region of interest" description="Disordered" evidence="4">
    <location>
        <begin position="1"/>
        <end position="25"/>
    </location>
</feature>
<evidence type="ECO:0000256" key="1">
    <source>
        <dbReference type="ARBA" id="ARBA00023015"/>
    </source>
</evidence>
<evidence type="ECO:0000256" key="3">
    <source>
        <dbReference type="ARBA" id="ARBA00023163"/>
    </source>
</evidence>
<dbReference type="PRINTS" id="PR00778">
    <property type="entry name" value="HTHARSR"/>
</dbReference>
<feature type="domain" description="HTH arsR-type" evidence="5">
    <location>
        <begin position="24"/>
        <end position="118"/>
    </location>
</feature>
<keyword evidence="3" id="KW-0804">Transcription</keyword>
<dbReference type="InterPro" id="IPR051011">
    <property type="entry name" value="Metal_resp_trans_reg"/>
</dbReference>
<evidence type="ECO:0000313" key="6">
    <source>
        <dbReference type="EMBL" id="TWT89370.1"/>
    </source>
</evidence>
<keyword evidence="1" id="KW-0805">Transcription regulation</keyword>
<dbReference type="AlphaFoldDB" id="A0A5C5ZQ54"/>
<dbReference type="SMART" id="SM00418">
    <property type="entry name" value="HTH_ARSR"/>
    <property type="match status" value="1"/>
</dbReference>
<dbReference type="PANTHER" id="PTHR43132:SF2">
    <property type="entry name" value="ARSENICAL RESISTANCE OPERON REPRESSOR ARSR-RELATED"/>
    <property type="match status" value="1"/>
</dbReference>
<accession>A0A5C5ZQ54</accession>
<dbReference type="InterPro" id="IPR001845">
    <property type="entry name" value="HTH_ArsR_DNA-bd_dom"/>
</dbReference>
<evidence type="ECO:0000256" key="4">
    <source>
        <dbReference type="SAM" id="MobiDB-lite"/>
    </source>
</evidence>
<dbReference type="Gene3D" id="1.10.10.10">
    <property type="entry name" value="Winged helix-like DNA-binding domain superfamily/Winged helix DNA-binding domain"/>
    <property type="match status" value="1"/>
</dbReference>
<dbReference type="EMBL" id="SJPM01000018">
    <property type="protein sequence ID" value="TWT89370.1"/>
    <property type="molecule type" value="Genomic_DNA"/>
</dbReference>
<proteinExistence type="predicted"/>
<comment type="caution">
    <text evidence="6">The sequence shown here is derived from an EMBL/GenBank/DDBJ whole genome shotgun (WGS) entry which is preliminary data.</text>
</comment>
<keyword evidence="7" id="KW-1185">Reference proteome</keyword>
<evidence type="ECO:0000259" key="5">
    <source>
        <dbReference type="PROSITE" id="PS50987"/>
    </source>
</evidence>
<dbReference type="CDD" id="cd00090">
    <property type="entry name" value="HTH_ARSR"/>
    <property type="match status" value="1"/>
</dbReference>
<reference evidence="6 7" key="1">
    <citation type="submission" date="2019-02" db="EMBL/GenBank/DDBJ databases">
        <title>Deep-cultivation of Planctomycetes and their phenomic and genomic characterization uncovers novel biology.</title>
        <authorList>
            <person name="Wiegand S."/>
            <person name="Jogler M."/>
            <person name="Boedeker C."/>
            <person name="Pinto D."/>
            <person name="Vollmers J."/>
            <person name="Rivas-Marin E."/>
            <person name="Kohn T."/>
            <person name="Peeters S.H."/>
            <person name="Heuer A."/>
            <person name="Rast P."/>
            <person name="Oberbeckmann S."/>
            <person name="Bunk B."/>
            <person name="Jeske O."/>
            <person name="Meyerdierks A."/>
            <person name="Storesund J.E."/>
            <person name="Kallscheuer N."/>
            <person name="Luecker S."/>
            <person name="Lage O.M."/>
            <person name="Pohl T."/>
            <person name="Merkel B.J."/>
            <person name="Hornburger P."/>
            <person name="Mueller R.-W."/>
            <person name="Bruemmer F."/>
            <person name="Labrenz M."/>
            <person name="Spormann A.M."/>
            <person name="Op Den Camp H."/>
            <person name="Overmann J."/>
            <person name="Amann R."/>
            <person name="Jetten M.S.M."/>
            <person name="Mascher T."/>
            <person name="Medema M.H."/>
            <person name="Devos D.P."/>
            <person name="Kaster A.-K."/>
            <person name="Ovreas L."/>
            <person name="Rohde M."/>
            <person name="Galperin M.Y."/>
            <person name="Jogler C."/>
        </authorList>
    </citation>
    <scope>NUCLEOTIDE SEQUENCE [LARGE SCALE GENOMIC DNA]</scope>
    <source>
        <strain evidence="6 7">Pla100</strain>
    </source>
</reference>
<evidence type="ECO:0000256" key="2">
    <source>
        <dbReference type="ARBA" id="ARBA00023125"/>
    </source>
</evidence>
<evidence type="ECO:0000313" key="7">
    <source>
        <dbReference type="Proteomes" id="UP000316213"/>
    </source>
</evidence>
<gene>
    <name evidence="6" type="primary">bigR</name>
    <name evidence="6" type="ORF">Pla100_55330</name>
</gene>
<dbReference type="NCBIfam" id="NF033788">
    <property type="entry name" value="HTH_metalloreg"/>
    <property type="match status" value="1"/>
</dbReference>
<keyword evidence="2" id="KW-0238">DNA-binding</keyword>